<dbReference type="EMBL" id="OIVN01005224">
    <property type="protein sequence ID" value="SPD21494.1"/>
    <property type="molecule type" value="Genomic_DNA"/>
</dbReference>
<dbReference type="AlphaFoldDB" id="A0A2N9IBI2"/>
<feature type="domain" description="Reverse transcriptase Ty1/copia-type" evidence="1">
    <location>
        <begin position="8"/>
        <end position="162"/>
    </location>
</feature>
<dbReference type="PANTHER" id="PTHR11439:SF500">
    <property type="entry name" value="RNA-DIRECTED DNA POLYMERASE"/>
    <property type="match status" value="1"/>
</dbReference>
<dbReference type="Pfam" id="PF07727">
    <property type="entry name" value="RVT_2"/>
    <property type="match status" value="1"/>
</dbReference>
<dbReference type="SUPFAM" id="SSF56672">
    <property type="entry name" value="DNA/RNA polymerases"/>
    <property type="match status" value="1"/>
</dbReference>
<protein>
    <recommendedName>
        <fullName evidence="1">Reverse transcriptase Ty1/copia-type domain-containing protein</fullName>
    </recommendedName>
</protein>
<organism evidence="2">
    <name type="scientific">Fagus sylvatica</name>
    <name type="common">Beechnut</name>
    <dbReference type="NCBI Taxonomy" id="28930"/>
    <lineage>
        <taxon>Eukaryota</taxon>
        <taxon>Viridiplantae</taxon>
        <taxon>Streptophyta</taxon>
        <taxon>Embryophyta</taxon>
        <taxon>Tracheophyta</taxon>
        <taxon>Spermatophyta</taxon>
        <taxon>Magnoliopsida</taxon>
        <taxon>eudicotyledons</taxon>
        <taxon>Gunneridae</taxon>
        <taxon>Pentapetalae</taxon>
        <taxon>rosids</taxon>
        <taxon>fabids</taxon>
        <taxon>Fagales</taxon>
        <taxon>Fagaceae</taxon>
        <taxon>Fagus</taxon>
    </lineage>
</organism>
<reference evidence="2" key="1">
    <citation type="submission" date="2018-02" db="EMBL/GenBank/DDBJ databases">
        <authorList>
            <person name="Cohen D.B."/>
            <person name="Kent A.D."/>
        </authorList>
    </citation>
    <scope>NUCLEOTIDE SEQUENCE</scope>
</reference>
<name>A0A2N9IBI2_FAGSY</name>
<evidence type="ECO:0000259" key="1">
    <source>
        <dbReference type="Pfam" id="PF07727"/>
    </source>
</evidence>
<accession>A0A2N9IBI2</accession>
<dbReference type="InterPro" id="IPR013103">
    <property type="entry name" value="RVT_2"/>
</dbReference>
<evidence type="ECO:0000313" key="2">
    <source>
        <dbReference type="EMBL" id="SPD21494.1"/>
    </source>
</evidence>
<gene>
    <name evidence="2" type="ORF">FSB_LOCUS49376</name>
</gene>
<sequence>MSAIPFYIGFLKEDVFMQQPQGYVDSSLPTHVFKLHKSLYGLKQSPRAWFERFTTHLLDLGFCASVVDPSLFIFSHAGVVLYLLLYVDDIILTGNDSTAITALISQLASMFELKDLGPLRYFLGLQVDSTAGGLFVHQQKYISDLLSKFHMVDCKVAPTPFVSSQKLLTHAGDLLSDPTSYQSLVGALQYATFTQPDITFAVNHACQFMHAPTSLHLTTAERILCYLKGSLDLGIFFQPGSLHLTAFINADWAGDPNDRHSTTSLAIFLGHNPITWLSKKQHTVSRSSIEAEYRSLATRAAELAWICQVLYDMGLFLSTTPVIWCDNTSALALASNFVFHGRTKHIEADYHFIRERVI</sequence>
<proteinExistence type="predicted"/>
<dbReference type="InterPro" id="IPR043502">
    <property type="entry name" value="DNA/RNA_pol_sf"/>
</dbReference>
<dbReference type="CDD" id="cd09272">
    <property type="entry name" value="RNase_HI_RT_Ty1"/>
    <property type="match status" value="1"/>
</dbReference>
<dbReference type="PANTHER" id="PTHR11439">
    <property type="entry name" value="GAG-POL-RELATED RETROTRANSPOSON"/>
    <property type="match status" value="1"/>
</dbReference>